<organism evidence="1 2">
    <name type="scientific">Chaetomium tenue</name>
    <dbReference type="NCBI Taxonomy" id="1854479"/>
    <lineage>
        <taxon>Eukaryota</taxon>
        <taxon>Fungi</taxon>
        <taxon>Dikarya</taxon>
        <taxon>Ascomycota</taxon>
        <taxon>Pezizomycotina</taxon>
        <taxon>Sordariomycetes</taxon>
        <taxon>Sordariomycetidae</taxon>
        <taxon>Sordariales</taxon>
        <taxon>Chaetomiaceae</taxon>
        <taxon>Chaetomium</taxon>
    </lineage>
</organism>
<comment type="caution">
    <text evidence="1">The sequence shown here is derived from an EMBL/GenBank/DDBJ whole genome shotgun (WGS) entry which is preliminary data.</text>
</comment>
<reference evidence="1 2" key="1">
    <citation type="journal article" date="2021" name="Nat. Commun.">
        <title>Genetic determinants of endophytism in the Arabidopsis root mycobiome.</title>
        <authorList>
            <person name="Mesny F."/>
            <person name="Miyauchi S."/>
            <person name="Thiergart T."/>
            <person name="Pickel B."/>
            <person name="Atanasova L."/>
            <person name="Karlsson M."/>
            <person name="Huettel B."/>
            <person name="Barry K.W."/>
            <person name="Haridas S."/>
            <person name="Chen C."/>
            <person name="Bauer D."/>
            <person name="Andreopoulos W."/>
            <person name="Pangilinan J."/>
            <person name="LaButti K."/>
            <person name="Riley R."/>
            <person name="Lipzen A."/>
            <person name="Clum A."/>
            <person name="Drula E."/>
            <person name="Henrissat B."/>
            <person name="Kohler A."/>
            <person name="Grigoriev I.V."/>
            <person name="Martin F.M."/>
            <person name="Hacquard S."/>
        </authorList>
    </citation>
    <scope>NUCLEOTIDE SEQUENCE [LARGE SCALE GENOMIC DNA]</scope>
    <source>
        <strain evidence="1 2">MPI-SDFR-AT-0079</strain>
    </source>
</reference>
<proteinExistence type="predicted"/>
<keyword evidence="2" id="KW-1185">Reference proteome</keyword>
<name>A0ACB7PDF2_9PEZI</name>
<gene>
    <name evidence="1" type="ORF">F5144DRAFT_620060</name>
</gene>
<dbReference type="Proteomes" id="UP000724584">
    <property type="component" value="Unassembled WGS sequence"/>
</dbReference>
<sequence length="750" mass="81141">MVQYIFTPWRNRHELLAVRAQFYPEHHHHEHARGPQTPQTPSQSKPQTRLRSRPWSQTQSQPPSQSQSQSQSQTQAQSHPSGTAATAAAKQQAVAHVSMWMHRGGCPHMVESTALLMAAMLSDEGYGFGNRNESGKGKEGGFGDGGGGGGRGAAAASRAYAVRAAYSAAFSRFVTGLLDSHQDKQRKMSMYDVAKSVGLPATFVELRHQATHEQLPSLPRLRAAAASALQWIWEYYWRGLEEEDGEGGEVEVEEEEEVEGEREFGRLPLSRPVPAAAVGGGQPTRVGTGRTGPAAAAPSLQRTKGGRVRAEREGQGAGMATEVSGGEAELQVLLGRYLEGGEEDLKGQIGKFSEGLVLSVLDSISGSTRDSTVMRRALALQRDILLNGMGGDRMEEDEVPGKQGSSDVEVDEVEGRVVMEDEEDIEEGEVAGLDAVSGGGLGAEAYWGGLGGIACAAAIICSSTAHPKHVRLHCCKTSLPKQILFINCQRVGKSDNYAYIVVDEKSKEAVVIDPAHPAEVAPVLKKAIQDGSIKLTAIINTHHHWDHAGGNEELLSELGQPLEIIGGKDCKKVTKTPPHGATFNIGDIAVKALHTPCHTQDSICFFMQDGNDKVVFTGDTLFHGGCGRFFEGNGEEMHKALNVTLGSLPDDTRVFYTGANAKFGVSVLPSGAVKALQSFAEDNKETQGKFTIGDEKNHNVFMRPQVRKPGEHWRLWRLTPRQDPEIQKATGETDPIAIMTKLREMKNNFK</sequence>
<evidence type="ECO:0000313" key="1">
    <source>
        <dbReference type="EMBL" id="KAH6636927.1"/>
    </source>
</evidence>
<protein>
    <submittedName>
        <fullName evidence="1">Las1-like-domain-containing protein</fullName>
    </submittedName>
</protein>
<accession>A0ACB7PDF2</accession>
<evidence type="ECO:0000313" key="2">
    <source>
        <dbReference type="Proteomes" id="UP000724584"/>
    </source>
</evidence>
<dbReference type="EMBL" id="JAGIZQ010000003">
    <property type="protein sequence ID" value="KAH6636927.1"/>
    <property type="molecule type" value="Genomic_DNA"/>
</dbReference>